<keyword evidence="3" id="KW-1185">Reference proteome</keyword>
<keyword evidence="1" id="KW-0472">Membrane</keyword>
<accession>A0A919FBJ0</accession>
<dbReference type="AlphaFoldDB" id="A0A919FBJ0"/>
<protein>
    <submittedName>
        <fullName evidence="2">Uncharacterized protein</fullName>
    </submittedName>
</protein>
<dbReference type="Proteomes" id="UP000617734">
    <property type="component" value="Unassembled WGS sequence"/>
</dbReference>
<proteinExistence type="predicted"/>
<evidence type="ECO:0000256" key="1">
    <source>
        <dbReference type="SAM" id="Phobius"/>
    </source>
</evidence>
<sequence length="149" mass="15517">MSIPVDARNGRATGVRGPAFLRGLAGVGVGVGGLAAGYGTTVLVASARAYCDAAWEPQHRFAFSFVEWPAIELLLLVAAVAVWAVARRWTAGLPLAWRGIVPAALVLLSLAVLAVGCFALLGTPDGYHGDSGLCPDSNIPPWWPSWLPA</sequence>
<evidence type="ECO:0000313" key="2">
    <source>
        <dbReference type="EMBL" id="GHH59211.1"/>
    </source>
</evidence>
<keyword evidence="1" id="KW-0812">Transmembrane</keyword>
<organism evidence="2 3">
    <name type="scientific">Kitasatospora indigofera</name>
    <dbReference type="NCBI Taxonomy" id="67307"/>
    <lineage>
        <taxon>Bacteria</taxon>
        <taxon>Bacillati</taxon>
        <taxon>Actinomycetota</taxon>
        <taxon>Actinomycetes</taxon>
        <taxon>Kitasatosporales</taxon>
        <taxon>Streptomycetaceae</taxon>
        <taxon>Kitasatospora</taxon>
    </lineage>
</organism>
<feature type="transmembrane region" description="Helical" evidence="1">
    <location>
        <begin position="20"/>
        <end position="45"/>
    </location>
</feature>
<feature type="transmembrane region" description="Helical" evidence="1">
    <location>
        <begin position="97"/>
        <end position="121"/>
    </location>
</feature>
<feature type="transmembrane region" description="Helical" evidence="1">
    <location>
        <begin position="65"/>
        <end position="85"/>
    </location>
</feature>
<comment type="caution">
    <text evidence="2">The sequence shown here is derived from an EMBL/GenBank/DDBJ whole genome shotgun (WGS) entry which is preliminary data.</text>
</comment>
<gene>
    <name evidence="2" type="ORF">GCM10018781_01990</name>
</gene>
<evidence type="ECO:0000313" key="3">
    <source>
        <dbReference type="Proteomes" id="UP000617734"/>
    </source>
</evidence>
<keyword evidence="1" id="KW-1133">Transmembrane helix</keyword>
<reference evidence="2" key="1">
    <citation type="journal article" date="2014" name="Int. J. Syst. Evol. Microbiol.">
        <title>Complete genome sequence of Corynebacterium casei LMG S-19264T (=DSM 44701T), isolated from a smear-ripened cheese.</title>
        <authorList>
            <consortium name="US DOE Joint Genome Institute (JGI-PGF)"/>
            <person name="Walter F."/>
            <person name="Albersmeier A."/>
            <person name="Kalinowski J."/>
            <person name="Ruckert C."/>
        </authorList>
    </citation>
    <scope>NUCLEOTIDE SEQUENCE</scope>
    <source>
        <strain evidence="2">JCM 4646</strain>
    </source>
</reference>
<reference evidence="2" key="2">
    <citation type="submission" date="2020-09" db="EMBL/GenBank/DDBJ databases">
        <authorList>
            <person name="Sun Q."/>
            <person name="Ohkuma M."/>
        </authorList>
    </citation>
    <scope>NUCLEOTIDE SEQUENCE</scope>
    <source>
        <strain evidence="2">JCM 4646</strain>
    </source>
</reference>
<name>A0A919FBJ0_9ACTN</name>
<dbReference type="EMBL" id="BNBO01000001">
    <property type="protein sequence ID" value="GHH59211.1"/>
    <property type="molecule type" value="Genomic_DNA"/>
</dbReference>